<dbReference type="HOGENOM" id="CLU_278461_0_0_9"/>
<feature type="transmembrane region" description="Helical" evidence="6">
    <location>
        <begin position="69"/>
        <end position="93"/>
    </location>
</feature>
<comment type="subcellular location">
    <subcellularLocation>
        <location evidence="1">Cell membrane</location>
        <topology evidence="1">Multi-pass membrane protein</topology>
    </subcellularLocation>
</comment>
<evidence type="ECO:0000256" key="2">
    <source>
        <dbReference type="ARBA" id="ARBA00022475"/>
    </source>
</evidence>
<dbReference type="GO" id="GO:0005886">
    <property type="term" value="C:plasma membrane"/>
    <property type="evidence" value="ECO:0007669"/>
    <property type="project" value="UniProtKB-SubCell"/>
</dbReference>
<protein>
    <recommendedName>
        <fullName evidence="7">TraD/TraG TraM recognition site domain-containing protein</fullName>
    </recommendedName>
</protein>
<dbReference type="PANTHER" id="PTHR37937:SF1">
    <property type="entry name" value="CONJUGATIVE TRANSFER: DNA TRANSPORT"/>
    <property type="match status" value="1"/>
</dbReference>
<evidence type="ECO:0000313" key="8">
    <source>
        <dbReference type="EMBL" id="KJY54781.1"/>
    </source>
</evidence>
<dbReference type="PANTHER" id="PTHR37937">
    <property type="entry name" value="CONJUGATIVE TRANSFER: DNA TRANSPORT"/>
    <property type="match status" value="1"/>
</dbReference>
<geneLocation type="plasmid" evidence="8">
    <name>pHma8p1</name>
</geneLocation>
<dbReference type="RefSeq" id="WP_046325875.1">
    <property type="nucleotide sequence ID" value="NZ_JBHTMT010000007.1"/>
</dbReference>
<dbReference type="SUPFAM" id="SSF52540">
    <property type="entry name" value="P-loop containing nucleoside triphosphate hydrolases"/>
    <property type="match status" value="1"/>
</dbReference>
<dbReference type="PATRIC" id="fig|1218507.3.peg.117"/>
<dbReference type="Pfam" id="PF12696">
    <property type="entry name" value="TraG-D_C"/>
    <property type="match status" value="1"/>
</dbReference>
<gene>
    <name evidence="8" type="ORF">JF74_19670</name>
</gene>
<dbReference type="CDD" id="cd01127">
    <property type="entry name" value="TrwB_TraG_TraD_VirD4"/>
    <property type="match status" value="1"/>
</dbReference>
<accession>A0A0F4LB30</accession>
<dbReference type="AlphaFoldDB" id="A0A0F4LB30"/>
<dbReference type="Proteomes" id="UP000033531">
    <property type="component" value="Plasmid pHma8p1"/>
</dbReference>
<proteinExistence type="predicted"/>
<name>A0A0F4LB30_9LACO</name>
<evidence type="ECO:0000256" key="5">
    <source>
        <dbReference type="ARBA" id="ARBA00023136"/>
    </source>
</evidence>
<keyword evidence="3 6" id="KW-0812">Transmembrane</keyword>
<evidence type="ECO:0000259" key="7">
    <source>
        <dbReference type="Pfam" id="PF12696"/>
    </source>
</evidence>
<dbReference type="InterPro" id="IPR032689">
    <property type="entry name" value="TraG-D_C"/>
</dbReference>
<comment type="caution">
    <text evidence="8">The sequence shown here is derived from an EMBL/GenBank/DDBJ whole genome shotgun (WGS) entry which is preliminary data.</text>
</comment>
<evidence type="ECO:0000313" key="9">
    <source>
        <dbReference type="Proteomes" id="UP000033531"/>
    </source>
</evidence>
<feature type="transmembrane region" description="Helical" evidence="6">
    <location>
        <begin position="167"/>
        <end position="185"/>
    </location>
</feature>
<evidence type="ECO:0000256" key="6">
    <source>
        <dbReference type="SAM" id="Phobius"/>
    </source>
</evidence>
<dbReference type="EMBL" id="JXLI01000019">
    <property type="protein sequence ID" value="KJY54781.1"/>
    <property type="molecule type" value="Genomic_DNA"/>
</dbReference>
<dbReference type="InterPro" id="IPR027417">
    <property type="entry name" value="P-loop_NTPase"/>
</dbReference>
<feature type="domain" description="TraD/TraG TraM recognition site" evidence="7">
    <location>
        <begin position="597"/>
        <end position="717"/>
    </location>
</feature>
<sequence>MINSLQRWIQNVIKRKNKFLLLLSLKNLDEAIDIFKKLQSFCWLIPFTICGMHIFFTVFPIIRTFNFQFSILLLTLICICNMIAIFVVNRYLFYFYSNQLQLDSKTKKDKLWSVQKTSNIQVSVTIGSILGLPLTFTVLPYIQFLYLHPTVTGWTVRMTDAINGNTYILRVFIMSIPVIVTFLLYQRFFSEETIQKTDIDKWMVNFHYHDPQLHSLLTGIPIKSEKQICASEPYMILGTSIETGDIVELTPIHRKENSVYFGPVGAGKTSTIFIPQILQDVGYYLRYIRDFPKISKNPDYLKTKRNIATKYLNGFAVIETSNDLCSSVYQLCLNMGVPKEKIIWLDPTNPKTPSLNLLRGPVDTVVETVTNIIAGVKADNNDFFQQSERTHLKNFIYLLRFSGIIENKIVTFTDLVALYNDLYLVVDKIKILDKYVYALNSKVEKAKKEYESEKSSTDKKTRYQELYDKYEVALGTSKWFHSEITPAMFGKGIITQKTGPHEGEPMWIDKQEENIRGLKNTLDDLSKNKYLRRVLFRDSGEFNLDDLLKNGGILLCNTAKAELQDQLANRLGQIYLMSFQNATIRRKPDKVPMFPLYADEFPDFVSEAFKSFVAQARKYNVPIIVAAQSPSQLSYTFGKDFFNTLMSNMLTRGTFGDLGAEDAKILEPYFGEKSEITETINDQQIDLTADLDSSHKMISARRSTVPNITASELQSLARFNIAIRHPAQHGSEMFEIIKTKFLTDEDIRNNPNVFDINDARDHDAFANMMKNTIHINSDLDAVDLEIVEDIKKDKLNIKKTRSKGELNVSGLDADSDLNSNHVSSRKVKEKSKEKLEFAEIARNAVHSGKAHGGNNRLNNNIQTLTKLPEPSPNKKLNSSDLAKILESTSRDNDQGVTKHKIAPYTSESSALVEKHISVDLETEKRKRSNVDKEKQTLLLQEISRLLVQVANSKKLNNFEKLEKLNGIPEKEYDEISRLLPGDHDKILAKHDSFIAKQKAENDAIKQKNYGRNLAESLSEMIGTLDNSESFIDDDGFVNTNDRFMHQHGMDEK</sequence>
<evidence type="ECO:0000256" key="4">
    <source>
        <dbReference type="ARBA" id="ARBA00022989"/>
    </source>
</evidence>
<feature type="transmembrane region" description="Helical" evidence="6">
    <location>
        <begin position="41"/>
        <end position="62"/>
    </location>
</feature>
<keyword evidence="8" id="KW-0614">Plasmid</keyword>
<keyword evidence="2" id="KW-1003">Cell membrane</keyword>
<dbReference type="Gene3D" id="3.40.50.300">
    <property type="entry name" value="P-loop containing nucleotide triphosphate hydrolases"/>
    <property type="match status" value="1"/>
</dbReference>
<evidence type="ECO:0000256" key="3">
    <source>
        <dbReference type="ARBA" id="ARBA00022692"/>
    </source>
</evidence>
<evidence type="ECO:0000256" key="1">
    <source>
        <dbReference type="ARBA" id="ARBA00004651"/>
    </source>
</evidence>
<dbReference type="InterPro" id="IPR051539">
    <property type="entry name" value="T4SS-coupling_protein"/>
</dbReference>
<organism evidence="8 9">
    <name type="scientific">Lactobacillus melliventris</name>
    <dbReference type="NCBI Taxonomy" id="1218507"/>
    <lineage>
        <taxon>Bacteria</taxon>
        <taxon>Bacillati</taxon>
        <taxon>Bacillota</taxon>
        <taxon>Bacilli</taxon>
        <taxon>Lactobacillales</taxon>
        <taxon>Lactobacillaceae</taxon>
        <taxon>Lactobacillus</taxon>
    </lineage>
</organism>
<reference evidence="8 9" key="1">
    <citation type="submission" date="2015-01" db="EMBL/GenBank/DDBJ databases">
        <title>Comparative genomics of the lactic acid bacteria isolated from the honey bee gut.</title>
        <authorList>
            <person name="Ellegaard K.M."/>
            <person name="Tamarit D."/>
            <person name="Javelind E."/>
            <person name="Olofsson T."/>
            <person name="Andersson S.G."/>
            <person name="Vasquez A."/>
        </authorList>
    </citation>
    <scope>NUCLEOTIDE SEQUENCE [LARGE SCALE GENOMIC DNA]</scope>
    <source>
        <strain evidence="8 9">Hma8</strain>
        <plasmid evidence="8">pHma8p1</plasmid>
    </source>
</reference>
<keyword evidence="5 6" id="KW-0472">Membrane</keyword>
<keyword evidence="4 6" id="KW-1133">Transmembrane helix</keyword>